<dbReference type="InterPro" id="IPR052162">
    <property type="entry name" value="Sensor_kinase/Photoreceptor"/>
</dbReference>
<dbReference type="SMART" id="SM00086">
    <property type="entry name" value="PAC"/>
    <property type="match status" value="2"/>
</dbReference>
<feature type="domain" description="PAS" evidence="10">
    <location>
        <begin position="472"/>
        <end position="520"/>
    </location>
</feature>
<evidence type="ECO:0000256" key="4">
    <source>
        <dbReference type="ARBA" id="ARBA00022679"/>
    </source>
</evidence>
<dbReference type="Pfam" id="PF00512">
    <property type="entry name" value="HisKA"/>
    <property type="match status" value="1"/>
</dbReference>
<dbReference type="SUPFAM" id="SSF55785">
    <property type="entry name" value="PYP-like sensor domain (PAS domain)"/>
    <property type="match status" value="4"/>
</dbReference>
<dbReference type="Gene3D" id="3.30.450.20">
    <property type="entry name" value="PAS domain"/>
    <property type="match status" value="4"/>
</dbReference>
<dbReference type="Gene3D" id="3.40.50.2300">
    <property type="match status" value="1"/>
</dbReference>
<dbReference type="SMART" id="SM00091">
    <property type="entry name" value="PAS"/>
    <property type="match status" value="4"/>
</dbReference>
<dbReference type="EMBL" id="DTHB01000007">
    <property type="protein sequence ID" value="HGB13701.1"/>
    <property type="molecule type" value="Genomic_DNA"/>
</dbReference>
<dbReference type="InterPro" id="IPR001610">
    <property type="entry name" value="PAC"/>
</dbReference>
<dbReference type="SMART" id="SM00388">
    <property type="entry name" value="HisKA"/>
    <property type="match status" value="1"/>
</dbReference>
<dbReference type="AlphaFoldDB" id="A0A7C3SHL5"/>
<dbReference type="PROSITE" id="PS50113">
    <property type="entry name" value="PAC"/>
    <property type="match status" value="2"/>
</dbReference>
<accession>A0A7C3SHL5</accession>
<comment type="caution">
    <text evidence="12">The sequence shown here is derived from an EMBL/GenBank/DDBJ whole genome shotgun (WGS) entry which is preliminary data.</text>
</comment>
<reference evidence="12" key="1">
    <citation type="journal article" date="2020" name="mSystems">
        <title>Genome- and Community-Level Interaction Insights into Carbon Utilization and Element Cycling Functions of Hydrothermarchaeota in Hydrothermal Sediment.</title>
        <authorList>
            <person name="Zhou Z."/>
            <person name="Liu Y."/>
            <person name="Xu W."/>
            <person name="Pan J."/>
            <person name="Luo Z.H."/>
            <person name="Li M."/>
        </authorList>
    </citation>
    <scope>NUCLEOTIDE SEQUENCE [LARGE SCALE GENOMIC DNA]</scope>
    <source>
        <strain evidence="12">SpSt-776</strain>
    </source>
</reference>
<comment type="catalytic activity">
    <reaction evidence="1">
        <text>ATP + protein L-histidine = ADP + protein N-phospho-L-histidine.</text>
        <dbReference type="EC" id="2.7.13.3"/>
    </reaction>
</comment>
<dbReference type="InterPro" id="IPR035965">
    <property type="entry name" value="PAS-like_dom_sf"/>
</dbReference>
<dbReference type="CDD" id="cd00156">
    <property type="entry name" value="REC"/>
    <property type="match status" value="1"/>
</dbReference>
<dbReference type="Pfam" id="PF00072">
    <property type="entry name" value="Response_reg"/>
    <property type="match status" value="1"/>
</dbReference>
<evidence type="ECO:0000259" key="9">
    <source>
        <dbReference type="PROSITE" id="PS50110"/>
    </source>
</evidence>
<dbReference type="Pfam" id="PF02518">
    <property type="entry name" value="HATPase_c"/>
    <property type="match status" value="1"/>
</dbReference>
<dbReference type="Gene3D" id="1.10.287.130">
    <property type="match status" value="1"/>
</dbReference>
<dbReference type="GO" id="GO:0000155">
    <property type="term" value="F:phosphorelay sensor kinase activity"/>
    <property type="evidence" value="ECO:0007669"/>
    <property type="project" value="InterPro"/>
</dbReference>
<dbReference type="EC" id="2.7.13.3" evidence="2"/>
<keyword evidence="4" id="KW-0808">Transferase</keyword>
<dbReference type="Gene3D" id="3.30.450.40">
    <property type="match status" value="1"/>
</dbReference>
<feature type="domain" description="PAS" evidence="10">
    <location>
        <begin position="609"/>
        <end position="681"/>
    </location>
</feature>
<dbReference type="InterPro" id="IPR003661">
    <property type="entry name" value="HisK_dim/P_dom"/>
</dbReference>
<gene>
    <name evidence="12" type="ORF">ENV62_00440</name>
</gene>
<feature type="domain" description="Histidine kinase" evidence="8">
    <location>
        <begin position="756"/>
        <end position="980"/>
    </location>
</feature>
<dbReference type="InterPro" id="IPR001789">
    <property type="entry name" value="Sig_transdc_resp-reg_receiver"/>
</dbReference>
<dbReference type="InterPro" id="IPR003594">
    <property type="entry name" value="HATPase_dom"/>
</dbReference>
<dbReference type="CDD" id="cd00082">
    <property type="entry name" value="HisKA"/>
    <property type="match status" value="1"/>
</dbReference>
<feature type="domain" description="PAC" evidence="11">
    <location>
        <begin position="684"/>
        <end position="736"/>
    </location>
</feature>
<evidence type="ECO:0000313" key="12">
    <source>
        <dbReference type="EMBL" id="HGB13701.1"/>
    </source>
</evidence>
<evidence type="ECO:0000259" key="10">
    <source>
        <dbReference type="PROSITE" id="PS50112"/>
    </source>
</evidence>
<dbReference type="Pfam" id="PF13426">
    <property type="entry name" value="PAS_9"/>
    <property type="match status" value="2"/>
</dbReference>
<dbReference type="SUPFAM" id="SSF52172">
    <property type="entry name" value="CheY-like"/>
    <property type="match status" value="1"/>
</dbReference>
<dbReference type="InterPro" id="IPR036890">
    <property type="entry name" value="HATPase_C_sf"/>
</dbReference>
<dbReference type="SUPFAM" id="SSF55874">
    <property type="entry name" value="ATPase domain of HSP90 chaperone/DNA topoisomerase II/histidine kinase"/>
    <property type="match status" value="1"/>
</dbReference>
<feature type="domain" description="PAC" evidence="11">
    <location>
        <begin position="391"/>
        <end position="439"/>
    </location>
</feature>
<dbReference type="NCBIfam" id="TIGR00229">
    <property type="entry name" value="sensory_box"/>
    <property type="match status" value="4"/>
</dbReference>
<dbReference type="SUPFAM" id="SSF47384">
    <property type="entry name" value="Homodimeric domain of signal transducing histidine kinase"/>
    <property type="match status" value="1"/>
</dbReference>
<organism evidence="12">
    <name type="scientific">Desulfobacca acetoxidans</name>
    <dbReference type="NCBI Taxonomy" id="60893"/>
    <lineage>
        <taxon>Bacteria</taxon>
        <taxon>Pseudomonadati</taxon>
        <taxon>Thermodesulfobacteriota</taxon>
        <taxon>Desulfobaccia</taxon>
        <taxon>Desulfobaccales</taxon>
        <taxon>Desulfobaccaceae</taxon>
        <taxon>Desulfobacca</taxon>
    </lineage>
</organism>
<dbReference type="InterPro" id="IPR005467">
    <property type="entry name" value="His_kinase_dom"/>
</dbReference>
<dbReference type="InterPro" id="IPR029016">
    <property type="entry name" value="GAF-like_dom_sf"/>
</dbReference>
<dbReference type="InterPro" id="IPR000700">
    <property type="entry name" value="PAS-assoc_C"/>
</dbReference>
<dbReference type="InterPro" id="IPR003018">
    <property type="entry name" value="GAF"/>
</dbReference>
<dbReference type="InterPro" id="IPR013655">
    <property type="entry name" value="PAS_fold_3"/>
</dbReference>
<dbReference type="SMART" id="SM00387">
    <property type="entry name" value="HATPase_c"/>
    <property type="match status" value="1"/>
</dbReference>
<dbReference type="Gene3D" id="3.30.565.10">
    <property type="entry name" value="Histidine kinase-like ATPase, C-terminal domain"/>
    <property type="match status" value="1"/>
</dbReference>
<dbReference type="CDD" id="cd00130">
    <property type="entry name" value="PAS"/>
    <property type="match status" value="3"/>
</dbReference>
<evidence type="ECO:0000256" key="3">
    <source>
        <dbReference type="ARBA" id="ARBA00022553"/>
    </source>
</evidence>
<evidence type="ECO:0000259" key="11">
    <source>
        <dbReference type="PROSITE" id="PS50113"/>
    </source>
</evidence>
<dbReference type="Pfam" id="PF08447">
    <property type="entry name" value="PAS_3"/>
    <property type="match status" value="1"/>
</dbReference>
<evidence type="ECO:0000259" key="8">
    <source>
        <dbReference type="PROSITE" id="PS50109"/>
    </source>
</evidence>
<proteinExistence type="predicted"/>
<keyword evidence="7" id="KW-0175">Coiled coil</keyword>
<protein>
    <recommendedName>
        <fullName evidence="2">histidine kinase</fullName>
        <ecNumber evidence="2">2.7.13.3</ecNumber>
    </recommendedName>
</protein>
<dbReference type="SMART" id="SM00065">
    <property type="entry name" value="GAF"/>
    <property type="match status" value="1"/>
</dbReference>
<dbReference type="PROSITE" id="PS50109">
    <property type="entry name" value="HIS_KIN"/>
    <property type="match status" value="1"/>
</dbReference>
<dbReference type="PROSITE" id="PS50110">
    <property type="entry name" value="RESPONSE_REGULATORY"/>
    <property type="match status" value="1"/>
</dbReference>
<dbReference type="InterPro" id="IPR013656">
    <property type="entry name" value="PAS_4"/>
</dbReference>
<dbReference type="PROSITE" id="PS50112">
    <property type="entry name" value="PAS"/>
    <property type="match status" value="3"/>
</dbReference>
<dbReference type="SUPFAM" id="SSF55781">
    <property type="entry name" value="GAF domain-like"/>
    <property type="match status" value="1"/>
</dbReference>
<feature type="domain" description="PAS" evidence="10">
    <location>
        <begin position="195"/>
        <end position="265"/>
    </location>
</feature>
<dbReference type="InterPro" id="IPR004358">
    <property type="entry name" value="Sig_transdc_His_kin-like_C"/>
</dbReference>
<dbReference type="PRINTS" id="PR00344">
    <property type="entry name" value="BCTRLSENSOR"/>
</dbReference>
<feature type="modified residue" description="4-aspartylphosphate" evidence="6">
    <location>
        <position position="1050"/>
    </location>
</feature>
<dbReference type="PANTHER" id="PTHR43304">
    <property type="entry name" value="PHYTOCHROME-LIKE PROTEIN CPH1"/>
    <property type="match status" value="1"/>
</dbReference>
<feature type="coiled-coil region" evidence="7">
    <location>
        <begin position="301"/>
        <end position="328"/>
    </location>
</feature>
<feature type="coiled-coil region" evidence="7">
    <location>
        <begin position="583"/>
        <end position="612"/>
    </location>
</feature>
<evidence type="ECO:0000256" key="5">
    <source>
        <dbReference type="ARBA" id="ARBA00022777"/>
    </source>
</evidence>
<evidence type="ECO:0000256" key="2">
    <source>
        <dbReference type="ARBA" id="ARBA00012438"/>
    </source>
</evidence>
<dbReference type="PANTHER" id="PTHR43304:SF1">
    <property type="entry name" value="PAC DOMAIN-CONTAINING PROTEIN"/>
    <property type="match status" value="1"/>
</dbReference>
<feature type="domain" description="Response regulatory" evidence="9">
    <location>
        <begin position="999"/>
        <end position="1115"/>
    </location>
</feature>
<dbReference type="InterPro" id="IPR011006">
    <property type="entry name" value="CheY-like_superfamily"/>
</dbReference>
<dbReference type="InterPro" id="IPR036097">
    <property type="entry name" value="HisK_dim/P_sf"/>
</dbReference>
<dbReference type="SMART" id="SM00448">
    <property type="entry name" value="REC"/>
    <property type="match status" value="1"/>
</dbReference>
<evidence type="ECO:0000256" key="7">
    <source>
        <dbReference type="SAM" id="Coils"/>
    </source>
</evidence>
<keyword evidence="5" id="KW-0418">Kinase</keyword>
<dbReference type="Pfam" id="PF08448">
    <property type="entry name" value="PAS_4"/>
    <property type="match status" value="1"/>
</dbReference>
<dbReference type="Pfam" id="PF13185">
    <property type="entry name" value="GAF_2"/>
    <property type="match status" value="1"/>
</dbReference>
<dbReference type="InterPro" id="IPR000014">
    <property type="entry name" value="PAS"/>
</dbReference>
<name>A0A7C3SHL5_9BACT</name>
<sequence>MRKSTKSSREEDALQEFVRIFNMIRRVNHALAHASEESALLQEFCKILVETGGYAFAWVGLAEAEKDKGIVPVASFGTNGDFLAKLTFTWDDSALGRSPTGAAMRTGQPAVSQDLGNDPDFEPWREESLARGFASCLALPLADGPRPLGVLTLFADRTGAFEAAEVELLSSLAEALTFGLEALRARKESQRCREELALKDRMLDFASEALFVHDLAGRFLQFNQATYRELGYSPDELRQLNRFQLEPPEFAKLQEERLQELLARGETVFPSAHFRKDGSVIPLNLRSCLLEKDGQKVILSAAQDATRLRQAAAALKQAEERYRNILARARLGVFRLRLSDGRMEEANPQLAEIFGYGDLNEFLNDFLLTKRFVDPGTQQKMFVSFKNGELDRFEARCTRKDGSIVWIRMSARLSPATGYIEGVLTDISETKKLEEDLHKAEEKYRVLVEQQLGRSLLYAMERNRLKQEISREKELTDKLIAHSEDGIVAFDRNFRITLWNDGMEAITGLSRKKLLGKGLLGILPFVKDLWDSNPDLFAGPVRNILDSHRPMRLSPLSPEGYFNAHFFPLKNEAGEAIGGLIVVRDLTALRKAEEALKEREQREEDLKKAEERYRLIVNSLPLIGARAYADGAMDFYDDKIEKLTGFRKEDFDSRRLRWSELLGEEAWKNRLQAIARASQSDGSYTLDYRIETKEGKSLWLQESGHVSLKADGSLDHIDLVLFDITERKRNEEMAPKLEAQLRQAQRMEAIGTLAGGIAHDFNNILGVMLGYAEMALYSLKEDGDLKRKLQQILKAGQRGKDLVSQILAFSRPGKPERKPIKVSPIIKETLKMLRATVPATIELVSQVDEEKDTILADPTQIHQVLLNLCANAAHAMREKGGVLEVAVQAVDLDEAAAAHYHELAPGPYVMIKVKDTGHGMSKEVMERIFDPFFTTKAPGEGTGMGLAVVHGILKAHGGAITVQSEPGKGTEFQVFLPRITESPAPGLRERPRPDKGFGNILFVDDEEWLVEMWQEILENMGYEVEAYKSSHEALEAFRARPEKYHLVITDQTMAHMTGFELAKEMLRIRPDIPIILCTGYSEVVSPEKAKEAGIREYVMKPLSISELTGAIRRALGTESTSLKP</sequence>
<evidence type="ECO:0000256" key="1">
    <source>
        <dbReference type="ARBA" id="ARBA00000085"/>
    </source>
</evidence>
<keyword evidence="3 6" id="KW-0597">Phosphoprotein</keyword>
<evidence type="ECO:0000256" key="6">
    <source>
        <dbReference type="PROSITE-ProRule" id="PRU00169"/>
    </source>
</evidence>